<sequence length="79" mass="8716">MTLPSCKAGLKVAHTTLSRGTQGFWVHCSGGLTAAVLRFDSELHTGYNSIHPLTPFAHRILAPVFCTFSFLRHKALQTY</sequence>
<keyword evidence="2" id="KW-1185">Reference proteome</keyword>
<comment type="caution">
    <text evidence="1">The sequence shown here is derived from an EMBL/GenBank/DDBJ whole genome shotgun (WGS) entry which is preliminary data.</text>
</comment>
<evidence type="ECO:0000313" key="1">
    <source>
        <dbReference type="EMBL" id="KAF9648996.1"/>
    </source>
</evidence>
<accession>A0ACB6ZH55</accession>
<reference evidence="1" key="1">
    <citation type="submission" date="2019-10" db="EMBL/GenBank/DDBJ databases">
        <authorList>
            <consortium name="DOE Joint Genome Institute"/>
            <person name="Kuo A."/>
            <person name="Miyauchi S."/>
            <person name="Kiss E."/>
            <person name="Drula E."/>
            <person name="Kohler A."/>
            <person name="Sanchez-Garcia M."/>
            <person name="Andreopoulos B."/>
            <person name="Barry K.W."/>
            <person name="Bonito G."/>
            <person name="Buee M."/>
            <person name="Carver A."/>
            <person name="Chen C."/>
            <person name="Cichocki N."/>
            <person name="Clum A."/>
            <person name="Culley D."/>
            <person name="Crous P.W."/>
            <person name="Fauchery L."/>
            <person name="Girlanda M."/>
            <person name="Hayes R."/>
            <person name="Keri Z."/>
            <person name="Labutti K."/>
            <person name="Lipzen A."/>
            <person name="Lombard V."/>
            <person name="Magnuson J."/>
            <person name="Maillard F."/>
            <person name="Morin E."/>
            <person name="Murat C."/>
            <person name="Nolan M."/>
            <person name="Ohm R."/>
            <person name="Pangilinan J."/>
            <person name="Pereira M."/>
            <person name="Perotto S."/>
            <person name="Peter M."/>
            <person name="Riley R."/>
            <person name="Sitrit Y."/>
            <person name="Stielow B."/>
            <person name="Szollosi G."/>
            <person name="Zifcakova L."/>
            <person name="Stursova M."/>
            <person name="Spatafora J.W."/>
            <person name="Tedersoo L."/>
            <person name="Vaario L.-M."/>
            <person name="Yamada A."/>
            <person name="Yan M."/>
            <person name="Wang P."/>
            <person name="Xu J."/>
            <person name="Bruns T."/>
            <person name="Baldrian P."/>
            <person name="Vilgalys R."/>
            <person name="Henrissat B."/>
            <person name="Grigoriev I.V."/>
            <person name="Hibbett D."/>
            <person name="Nagy L.G."/>
            <person name="Martin F.M."/>
        </authorList>
    </citation>
    <scope>NUCLEOTIDE SEQUENCE</scope>
    <source>
        <strain evidence="1">P2</strain>
    </source>
</reference>
<dbReference type="EMBL" id="MU118004">
    <property type="protein sequence ID" value="KAF9648996.1"/>
    <property type="molecule type" value="Genomic_DNA"/>
</dbReference>
<name>A0ACB6ZH55_THEGA</name>
<organism evidence="1 2">
    <name type="scientific">Thelephora ganbajun</name>
    <name type="common">Ganba fungus</name>
    <dbReference type="NCBI Taxonomy" id="370292"/>
    <lineage>
        <taxon>Eukaryota</taxon>
        <taxon>Fungi</taxon>
        <taxon>Dikarya</taxon>
        <taxon>Basidiomycota</taxon>
        <taxon>Agaricomycotina</taxon>
        <taxon>Agaricomycetes</taxon>
        <taxon>Thelephorales</taxon>
        <taxon>Thelephoraceae</taxon>
        <taxon>Thelephora</taxon>
    </lineage>
</organism>
<dbReference type="Proteomes" id="UP000886501">
    <property type="component" value="Unassembled WGS sequence"/>
</dbReference>
<gene>
    <name evidence="1" type="ORF">BDM02DRAFT_3114509</name>
</gene>
<proteinExistence type="predicted"/>
<protein>
    <submittedName>
        <fullName evidence="1">Uncharacterized protein</fullName>
    </submittedName>
</protein>
<reference evidence="1" key="2">
    <citation type="journal article" date="2020" name="Nat. Commun.">
        <title>Large-scale genome sequencing of mycorrhizal fungi provides insights into the early evolution of symbiotic traits.</title>
        <authorList>
            <person name="Miyauchi S."/>
            <person name="Kiss E."/>
            <person name="Kuo A."/>
            <person name="Drula E."/>
            <person name="Kohler A."/>
            <person name="Sanchez-Garcia M."/>
            <person name="Morin E."/>
            <person name="Andreopoulos B."/>
            <person name="Barry K.W."/>
            <person name="Bonito G."/>
            <person name="Buee M."/>
            <person name="Carver A."/>
            <person name="Chen C."/>
            <person name="Cichocki N."/>
            <person name="Clum A."/>
            <person name="Culley D."/>
            <person name="Crous P.W."/>
            <person name="Fauchery L."/>
            <person name="Girlanda M."/>
            <person name="Hayes R.D."/>
            <person name="Keri Z."/>
            <person name="LaButti K."/>
            <person name="Lipzen A."/>
            <person name="Lombard V."/>
            <person name="Magnuson J."/>
            <person name="Maillard F."/>
            <person name="Murat C."/>
            <person name="Nolan M."/>
            <person name="Ohm R.A."/>
            <person name="Pangilinan J."/>
            <person name="Pereira M.F."/>
            <person name="Perotto S."/>
            <person name="Peter M."/>
            <person name="Pfister S."/>
            <person name="Riley R."/>
            <person name="Sitrit Y."/>
            <person name="Stielow J.B."/>
            <person name="Szollosi G."/>
            <person name="Zifcakova L."/>
            <person name="Stursova M."/>
            <person name="Spatafora J.W."/>
            <person name="Tedersoo L."/>
            <person name="Vaario L.M."/>
            <person name="Yamada A."/>
            <person name="Yan M."/>
            <person name="Wang P."/>
            <person name="Xu J."/>
            <person name="Bruns T."/>
            <person name="Baldrian P."/>
            <person name="Vilgalys R."/>
            <person name="Dunand C."/>
            <person name="Henrissat B."/>
            <person name="Grigoriev I.V."/>
            <person name="Hibbett D."/>
            <person name="Nagy L.G."/>
            <person name="Martin F.M."/>
        </authorList>
    </citation>
    <scope>NUCLEOTIDE SEQUENCE</scope>
    <source>
        <strain evidence="1">P2</strain>
    </source>
</reference>
<evidence type="ECO:0000313" key="2">
    <source>
        <dbReference type="Proteomes" id="UP000886501"/>
    </source>
</evidence>